<evidence type="ECO:0000313" key="12">
    <source>
        <dbReference type="EMBL" id="TDB66777.1"/>
    </source>
</evidence>
<feature type="transmembrane region" description="Helical" evidence="10">
    <location>
        <begin position="108"/>
        <end position="126"/>
    </location>
</feature>
<sequence>MKRLNNQRIAELHRFLEKSGLSETLLPELLDHLSCEAEERMWDGESLEEVLDSIQQKVDSETLKRLNLERKNLLAIHDSLTDIVFENRNKSYGAYALRKDYGGHVQRATLIGVGIFLLIFMLPQLYARLNTDPSPDEIGFEVEFSPLTIKPESKPKPPVADQAAAPKNVKTIRFLPPLILSDGLVPEEQVPPTVEAIGQSQIGTETQDGEEVFTELRIPPAEIVQRPSVVEIAPEEEKELLFAEQQPEFLGGQEELVRYLQKNLTYPGRAARAGIEGKVFVEFTVGADGKVKNARTVKGIGFGCDEEAIRVIQRMPDWRPGRQAGRPVAVRFTMPITFYLD</sequence>
<dbReference type="PANTHER" id="PTHR33446:SF2">
    <property type="entry name" value="PROTEIN TONB"/>
    <property type="match status" value="1"/>
</dbReference>
<dbReference type="NCBIfam" id="TIGR01352">
    <property type="entry name" value="tonB_Cterm"/>
    <property type="match status" value="1"/>
</dbReference>
<name>A0A4R4KFN5_9BACT</name>
<comment type="subcellular location">
    <subcellularLocation>
        <location evidence="1">Cell inner membrane</location>
        <topology evidence="1">Single-pass membrane protein</topology>
        <orientation evidence="1">Periplasmic side</orientation>
    </subcellularLocation>
</comment>
<evidence type="ECO:0000256" key="8">
    <source>
        <dbReference type="ARBA" id="ARBA00022989"/>
    </source>
</evidence>
<keyword evidence="13" id="KW-1185">Reference proteome</keyword>
<comment type="similarity">
    <text evidence="2">Belongs to the TonB family.</text>
</comment>
<keyword evidence="5" id="KW-0997">Cell inner membrane</keyword>
<dbReference type="SUPFAM" id="SSF74653">
    <property type="entry name" value="TolA/TonB C-terminal domain"/>
    <property type="match status" value="1"/>
</dbReference>
<dbReference type="InterPro" id="IPR006260">
    <property type="entry name" value="TonB/TolA_C"/>
</dbReference>
<organism evidence="12 13">
    <name type="scientific">Arundinibacter roseus</name>
    <dbReference type="NCBI Taxonomy" id="2070510"/>
    <lineage>
        <taxon>Bacteria</taxon>
        <taxon>Pseudomonadati</taxon>
        <taxon>Bacteroidota</taxon>
        <taxon>Cytophagia</taxon>
        <taxon>Cytophagales</taxon>
        <taxon>Spirosomataceae</taxon>
        <taxon>Arundinibacter</taxon>
    </lineage>
</organism>
<dbReference type="Proteomes" id="UP000295706">
    <property type="component" value="Unassembled WGS sequence"/>
</dbReference>
<dbReference type="RefSeq" id="WP_132115764.1">
    <property type="nucleotide sequence ID" value="NZ_SMJU01000004.1"/>
</dbReference>
<dbReference type="InterPro" id="IPR037682">
    <property type="entry name" value="TonB_C"/>
</dbReference>
<gene>
    <name evidence="12" type="ORF">EZE20_06535</name>
</gene>
<evidence type="ECO:0000259" key="11">
    <source>
        <dbReference type="PROSITE" id="PS52015"/>
    </source>
</evidence>
<dbReference type="GO" id="GO:0031992">
    <property type="term" value="F:energy transducer activity"/>
    <property type="evidence" value="ECO:0007669"/>
    <property type="project" value="InterPro"/>
</dbReference>
<evidence type="ECO:0000256" key="10">
    <source>
        <dbReference type="SAM" id="Phobius"/>
    </source>
</evidence>
<evidence type="ECO:0000256" key="6">
    <source>
        <dbReference type="ARBA" id="ARBA00022692"/>
    </source>
</evidence>
<dbReference type="EMBL" id="SMJU01000004">
    <property type="protein sequence ID" value="TDB66777.1"/>
    <property type="molecule type" value="Genomic_DNA"/>
</dbReference>
<dbReference type="PROSITE" id="PS52015">
    <property type="entry name" value="TONB_CTD"/>
    <property type="match status" value="1"/>
</dbReference>
<keyword evidence="4" id="KW-1003">Cell membrane</keyword>
<protein>
    <submittedName>
        <fullName evidence="12">Energy transducer TonB</fullName>
    </submittedName>
</protein>
<keyword evidence="6 10" id="KW-0812">Transmembrane</keyword>
<evidence type="ECO:0000256" key="3">
    <source>
        <dbReference type="ARBA" id="ARBA00022448"/>
    </source>
</evidence>
<dbReference type="GO" id="GO:0055085">
    <property type="term" value="P:transmembrane transport"/>
    <property type="evidence" value="ECO:0007669"/>
    <property type="project" value="InterPro"/>
</dbReference>
<feature type="domain" description="TonB C-terminal" evidence="11">
    <location>
        <begin position="251"/>
        <end position="341"/>
    </location>
</feature>
<keyword evidence="9 10" id="KW-0472">Membrane</keyword>
<reference evidence="12 13" key="1">
    <citation type="submission" date="2019-02" db="EMBL/GenBank/DDBJ databases">
        <title>Arundinibacter roseus gen. nov., sp. nov., a new member of the family Cytophagaceae.</title>
        <authorList>
            <person name="Szuroczki S."/>
            <person name="Khayer B."/>
            <person name="Sproer C."/>
            <person name="Toumi M."/>
            <person name="Szabo A."/>
            <person name="Felfoldi T."/>
            <person name="Schumann P."/>
            <person name="Toth E."/>
        </authorList>
    </citation>
    <scope>NUCLEOTIDE SEQUENCE [LARGE SCALE GENOMIC DNA]</scope>
    <source>
        <strain evidence="12 13">DMA-k-7a</strain>
    </source>
</reference>
<evidence type="ECO:0000256" key="1">
    <source>
        <dbReference type="ARBA" id="ARBA00004383"/>
    </source>
</evidence>
<keyword evidence="8 10" id="KW-1133">Transmembrane helix</keyword>
<accession>A0A4R4KFN5</accession>
<dbReference type="Gene3D" id="3.30.1150.10">
    <property type="match status" value="1"/>
</dbReference>
<evidence type="ECO:0000313" key="13">
    <source>
        <dbReference type="Proteomes" id="UP000295706"/>
    </source>
</evidence>
<dbReference type="GO" id="GO:0098797">
    <property type="term" value="C:plasma membrane protein complex"/>
    <property type="evidence" value="ECO:0007669"/>
    <property type="project" value="TreeGrafter"/>
</dbReference>
<dbReference type="GO" id="GO:0015031">
    <property type="term" value="P:protein transport"/>
    <property type="evidence" value="ECO:0007669"/>
    <property type="project" value="UniProtKB-KW"/>
</dbReference>
<dbReference type="InterPro" id="IPR003538">
    <property type="entry name" value="TonB"/>
</dbReference>
<dbReference type="InterPro" id="IPR051045">
    <property type="entry name" value="TonB-dependent_transducer"/>
</dbReference>
<evidence type="ECO:0000256" key="7">
    <source>
        <dbReference type="ARBA" id="ARBA00022927"/>
    </source>
</evidence>
<comment type="caution">
    <text evidence="12">The sequence shown here is derived from an EMBL/GenBank/DDBJ whole genome shotgun (WGS) entry which is preliminary data.</text>
</comment>
<evidence type="ECO:0000256" key="2">
    <source>
        <dbReference type="ARBA" id="ARBA00006555"/>
    </source>
</evidence>
<dbReference type="AlphaFoldDB" id="A0A4R4KFN5"/>
<dbReference type="OrthoDB" id="9812355at2"/>
<proteinExistence type="inferred from homology"/>
<dbReference type="GO" id="GO:0030288">
    <property type="term" value="C:outer membrane-bounded periplasmic space"/>
    <property type="evidence" value="ECO:0007669"/>
    <property type="project" value="InterPro"/>
</dbReference>
<dbReference type="PANTHER" id="PTHR33446">
    <property type="entry name" value="PROTEIN TONB-RELATED"/>
    <property type="match status" value="1"/>
</dbReference>
<keyword evidence="7" id="KW-0653">Protein transport</keyword>
<evidence type="ECO:0000256" key="5">
    <source>
        <dbReference type="ARBA" id="ARBA00022519"/>
    </source>
</evidence>
<keyword evidence="3" id="KW-0813">Transport</keyword>
<dbReference type="GO" id="GO:0015891">
    <property type="term" value="P:siderophore transport"/>
    <property type="evidence" value="ECO:0007669"/>
    <property type="project" value="InterPro"/>
</dbReference>
<dbReference type="PRINTS" id="PR01374">
    <property type="entry name" value="TONBPROTEIN"/>
</dbReference>
<evidence type="ECO:0000256" key="4">
    <source>
        <dbReference type="ARBA" id="ARBA00022475"/>
    </source>
</evidence>
<dbReference type="Pfam" id="PF03544">
    <property type="entry name" value="TonB_C"/>
    <property type="match status" value="1"/>
</dbReference>
<evidence type="ECO:0000256" key="9">
    <source>
        <dbReference type="ARBA" id="ARBA00023136"/>
    </source>
</evidence>